<protein>
    <submittedName>
        <fullName evidence="1">Uncharacterized protein</fullName>
    </submittedName>
</protein>
<gene>
    <name evidence="1" type="ORF">TM448A01971_0008</name>
</gene>
<evidence type="ECO:0000313" key="1">
    <source>
        <dbReference type="EMBL" id="QJA51061.1"/>
    </source>
</evidence>
<organism evidence="1">
    <name type="scientific">viral metagenome</name>
    <dbReference type="NCBI Taxonomy" id="1070528"/>
    <lineage>
        <taxon>unclassified sequences</taxon>
        <taxon>metagenomes</taxon>
        <taxon>organismal metagenomes</taxon>
    </lineage>
</organism>
<proteinExistence type="predicted"/>
<dbReference type="EMBL" id="MT144235">
    <property type="protein sequence ID" value="QJA51061.1"/>
    <property type="molecule type" value="Genomic_DNA"/>
</dbReference>
<accession>A0A6H1ZUH0</accession>
<dbReference type="AlphaFoldDB" id="A0A6H1ZUH0"/>
<sequence>MINPRTATLWELLGYLTSEPALGVVKPDPPKEPLPPPWTHAENGCLWFDEFGNLKR</sequence>
<reference evidence="1" key="1">
    <citation type="submission" date="2020-03" db="EMBL/GenBank/DDBJ databases">
        <title>The deep terrestrial virosphere.</title>
        <authorList>
            <person name="Holmfeldt K."/>
            <person name="Nilsson E."/>
            <person name="Simone D."/>
            <person name="Lopez-Fernandez M."/>
            <person name="Wu X."/>
            <person name="de Brujin I."/>
            <person name="Lundin D."/>
            <person name="Andersson A."/>
            <person name="Bertilsson S."/>
            <person name="Dopson M."/>
        </authorList>
    </citation>
    <scope>NUCLEOTIDE SEQUENCE</scope>
    <source>
        <strain evidence="1">TM448A01971</strain>
    </source>
</reference>
<name>A0A6H1ZUH0_9ZZZZ</name>